<accession>A0A4Y7RTE8</accession>
<reference evidence="1 2" key="1">
    <citation type="journal article" date="2019" name="Nat. Ecol. Evol.">
        <title>Megaphylogeny resolves global patterns of mushroom evolution.</title>
        <authorList>
            <person name="Varga T."/>
            <person name="Krizsan K."/>
            <person name="Foldi C."/>
            <person name="Dima B."/>
            <person name="Sanchez-Garcia M."/>
            <person name="Sanchez-Ramirez S."/>
            <person name="Szollosi G.J."/>
            <person name="Szarkandi J.G."/>
            <person name="Papp V."/>
            <person name="Albert L."/>
            <person name="Andreopoulos W."/>
            <person name="Angelini C."/>
            <person name="Antonin V."/>
            <person name="Barry K.W."/>
            <person name="Bougher N.L."/>
            <person name="Buchanan P."/>
            <person name="Buyck B."/>
            <person name="Bense V."/>
            <person name="Catcheside P."/>
            <person name="Chovatia M."/>
            <person name="Cooper J."/>
            <person name="Damon W."/>
            <person name="Desjardin D."/>
            <person name="Finy P."/>
            <person name="Geml J."/>
            <person name="Haridas S."/>
            <person name="Hughes K."/>
            <person name="Justo A."/>
            <person name="Karasinski D."/>
            <person name="Kautmanova I."/>
            <person name="Kiss B."/>
            <person name="Kocsube S."/>
            <person name="Kotiranta H."/>
            <person name="LaButti K.M."/>
            <person name="Lechner B.E."/>
            <person name="Liimatainen K."/>
            <person name="Lipzen A."/>
            <person name="Lukacs Z."/>
            <person name="Mihaltcheva S."/>
            <person name="Morgado L.N."/>
            <person name="Niskanen T."/>
            <person name="Noordeloos M.E."/>
            <person name="Ohm R.A."/>
            <person name="Ortiz-Santana B."/>
            <person name="Ovrebo C."/>
            <person name="Racz N."/>
            <person name="Riley R."/>
            <person name="Savchenko A."/>
            <person name="Shiryaev A."/>
            <person name="Soop K."/>
            <person name="Spirin V."/>
            <person name="Szebenyi C."/>
            <person name="Tomsovsky M."/>
            <person name="Tulloss R.E."/>
            <person name="Uehling J."/>
            <person name="Grigoriev I.V."/>
            <person name="Vagvolgyi C."/>
            <person name="Papp T."/>
            <person name="Martin F.M."/>
            <person name="Miettinen O."/>
            <person name="Hibbett D.S."/>
            <person name="Nagy L.G."/>
        </authorList>
    </citation>
    <scope>NUCLEOTIDE SEQUENCE [LARGE SCALE GENOMIC DNA]</scope>
    <source>
        <strain evidence="1 2">FP101781</strain>
    </source>
</reference>
<name>A0A4Y7RTE8_COPMI</name>
<proteinExistence type="predicted"/>
<protein>
    <submittedName>
        <fullName evidence="1">Uncharacterized protein</fullName>
    </submittedName>
</protein>
<sequence>MSLPAPLSALLAPLTYNAVFDALQTEFCPLLDSTLVAALLLEVDFHSSSQNEIASALQTVYDALKSIAVDAEAEAIAEELQDLGSPPRNLILGPLNLDLPLHRTIPTGTSIPMPSPSLRTALPHLPTRILINALVEWDEKEAQGLAVSAMWWEMVGMGHMDANFAPCERRRGEGEWTSGVSESDLGSDEFVPGEDSIDGLYLGGIGFHADEERDHLAQLEADEKLARELAIGNSRPRTLETRF</sequence>
<dbReference type="Proteomes" id="UP000298030">
    <property type="component" value="Unassembled WGS sequence"/>
</dbReference>
<keyword evidence="2" id="KW-1185">Reference proteome</keyword>
<evidence type="ECO:0000313" key="2">
    <source>
        <dbReference type="Proteomes" id="UP000298030"/>
    </source>
</evidence>
<dbReference type="EMBL" id="QPFP01000435">
    <property type="protein sequence ID" value="TEB12278.1"/>
    <property type="molecule type" value="Genomic_DNA"/>
</dbReference>
<comment type="caution">
    <text evidence="1">The sequence shown here is derived from an EMBL/GenBank/DDBJ whole genome shotgun (WGS) entry which is preliminary data.</text>
</comment>
<evidence type="ECO:0000313" key="1">
    <source>
        <dbReference type="EMBL" id="TEB12278.1"/>
    </source>
</evidence>
<dbReference type="AlphaFoldDB" id="A0A4Y7RTE8"/>
<gene>
    <name evidence="1" type="ORF">FA13DRAFT_1782917</name>
</gene>
<organism evidence="1 2">
    <name type="scientific">Coprinellus micaceus</name>
    <name type="common">Glistening ink-cap mushroom</name>
    <name type="synonym">Coprinus micaceus</name>
    <dbReference type="NCBI Taxonomy" id="71717"/>
    <lineage>
        <taxon>Eukaryota</taxon>
        <taxon>Fungi</taxon>
        <taxon>Dikarya</taxon>
        <taxon>Basidiomycota</taxon>
        <taxon>Agaricomycotina</taxon>
        <taxon>Agaricomycetes</taxon>
        <taxon>Agaricomycetidae</taxon>
        <taxon>Agaricales</taxon>
        <taxon>Agaricineae</taxon>
        <taxon>Psathyrellaceae</taxon>
        <taxon>Coprinellus</taxon>
    </lineage>
</organism>